<feature type="transmembrane region" description="Helical" evidence="1">
    <location>
        <begin position="104"/>
        <end position="121"/>
    </location>
</feature>
<evidence type="ECO:0000313" key="3">
    <source>
        <dbReference type="Proteomes" id="UP000291831"/>
    </source>
</evidence>
<name>A0A8B3S1F1_9EURY</name>
<dbReference type="AlphaFoldDB" id="A0A8B3S1F1"/>
<keyword evidence="1" id="KW-1133">Transmembrane helix</keyword>
<evidence type="ECO:0000313" key="2">
    <source>
        <dbReference type="EMBL" id="RZB29063.1"/>
    </source>
</evidence>
<comment type="caution">
    <text evidence="2">The sequence shown here is derived from an EMBL/GenBank/DDBJ whole genome shotgun (WGS) entry which is preliminary data.</text>
</comment>
<keyword evidence="1" id="KW-0812">Transmembrane</keyword>
<organism evidence="2 3">
    <name type="scientific">Candidatus Argoarchaeum ethanivorans</name>
    <dbReference type="NCBI Taxonomy" id="2608793"/>
    <lineage>
        <taxon>Archaea</taxon>
        <taxon>Methanobacteriati</taxon>
        <taxon>Methanobacteriota</taxon>
        <taxon>Stenosarchaea group</taxon>
        <taxon>Methanomicrobia</taxon>
        <taxon>Methanosarcinales</taxon>
        <taxon>Methanosarcinales incertae sedis</taxon>
        <taxon>GOM Arc I cluster</taxon>
        <taxon>Candidatus Argoarchaeum</taxon>
    </lineage>
</organism>
<evidence type="ECO:0000256" key="1">
    <source>
        <dbReference type="SAM" id="Phobius"/>
    </source>
</evidence>
<reference evidence="3" key="1">
    <citation type="submission" date="2019-01" db="EMBL/GenBank/DDBJ databases">
        <title>Anaerobic oxidation of ethane by archaea from a marine hydrocarbon seep.</title>
        <authorList>
            <person name="Musat F."/>
        </authorList>
    </citation>
    <scope>NUCLEOTIDE SEQUENCE [LARGE SCALE GENOMIC DNA]</scope>
</reference>
<dbReference type="PANTHER" id="PTHR34614:SF2">
    <property type="entry name" value="TRANSPOSASE IS4-LIKE DOMAIN-CONTAINING PROTEIN"/>
    <property type="match status" value="1"/>
</dbReference>
<protein>
    <recommendedName>
        <fullName evidence="4">Transposase IS4-like domain-containing protein</fullName>
    </recommendedName>
</protein>
<evidence type="ECO:0008006" key="4">
    <source>
        <dbReference type="Google" id="ProtNLM"/>
    </source>
</evidence>
<proteinExistence type="predicted"/>
<dbReference type="Proteomes" id="UP000291831">
    <property type="component" value="Unassembled WGS sequence"/>
</dbReference>
<sequence>MRATEGRSGIIYKDFRSVFGYKIGAVLPGKKKPTPEVWTLDDVEKKRYAGFGKTIVFTDLHAWHSKKIAKTYNQKYLVEDDFKLLNDVLLVPVGPVNHHKDFNIRAHIFLCVVGMIFYRYLAWKCKHLRLSIVRLVDELGGYVLLLCRRRLVGTL</sequence>
<dbReference type="EMBL" id="RPGO01000033">
    <property type="protein sequence ID" value="RZB29063.1"/>
    <property type="molecule type" value="Genomic_DNA"/>
</dbReference>
<dbReference type="PANTHER" id="PTHR34614">
    <property type="match status" value="1"/>
</dbReference>
<gene>
    <name evidence="2" type="ORF">AEth_01667</name>
</gene>
<accession>A0A8B3S1F1</accession>
<keyword evidence="1" id="KW-0472">Membrane</keyword>